<dbReference type="GO" id="GO:0003988">
    <property type="term" value="F:acetyl-CoA C-acyltransferase activity"/>
    <property type="evidence" value="ECO:0007669"/>
    <property type="project" value="UniProtKB-EC"/>
</dbReference>
<name>A0A848DNU7_9PSEU</name>
<dbReference type="Pfam" id="PF02803">
    <property type="entry name" value="Thiolase_C"/>
    <property type="match status" value="1"/>
</dbReference>
<dbReference type="InterPro" id="IPR020613">
    <property type="entry name" value="Thiolase_CS"/>
</dbReference>
<evidence type="ECO:0000259" key="7">
    <source>
        <dbReference type="Pfam" id="PF02803"/>
    </source>
</evidence>
<proteinExistence type="inferred from homology"/>
<evidence type="ECO:0000313" key="8">
    <source>
        <dbReference type="EMBL" id="NMH94146.1"/>
    </source>
</evidence>
<dbReference type="InterPro" id="IPR020617">
    <property type="entry name" value="Thiolase_C"/>
</dbReference>
<organism evidence="8 9">
    <name type="scientific">Pseudonocardia bannensis</name>
    <dbReference type="NCBI Taxonomy" id="630973"/>
    <lineage>
        <taxon>Bacteria</taxon>
        <taxon>Bacillati</taxon>
        <taxon>Actinomycetota</taxon>
        <taxon>Actinomycetes</taxon>
        <taxon>Pseudonocardiales</taxon>
        <taxon>Pseudonocardiaceae</taxon>
        <taxon>Pseudonocardia</taxon>
    </lineage>
</organism>
<reference evidence="8 9" key="1">
    <citation type="submission" date="2020-04" db="EMBL/GenBank/DDBJ databases">
        <authorList>
            <person name="Klaysubun C."/>
            <person name="Duangmal K."/>
            <person name="Lipun K."/>
        </authorList>
    </citation>
    <scope>NUCLEOTIDE SEQUENCE [LARGE SCALE GENOMIC DNA]</scope>
    <source>
        <strain evidence="8 9">DSM 45300</strain>
    </source>
</reference>
<protein>
    <submittedName>
        <fullName evidence="8">Acetyl-CoA C-acyltransferase</fullName>
        <ecNumber evidence="8">2.3.1.16</ecNumber>
    </submittedName>
</protein>
<evidence type="ECO:0000256" key="1">
    <source>
        <dbReference type="ARBA" id="ARBA00010982"/>
    </source>
</evidence>
<dbReference type="Proteomes" id="UP000586918">
    <property type="component" value="Unassembled WGS sequence"/>
</dbReference>
<evidence type="ECO:0000313" key="9">
    <source>
        <dbReference type="Proteomes" id="UP000586918"/>
    </source>
</evidence>
<dbReference type="InterPro" id="IPR002155">
    <property type="entry name" value="Thiolase"/>
</dbReference>
<dbReference type="InterPro" id="IPR016039">
    <property type="entry name" value="Thiolase-like"/>
</dbReference>
<keyword evidence="9" id="KW-1185">Reference proteome</keyword>
<dbReference type="CDD" id="cd00751">
    <property type="entry name" value="thiolase"/>
    <property type="match status" value="1"/>
</dbReference>
<dbReference type="AlphaFoldDB" id="A0A848DNU7"/>
<dbReference type="PROSITE" id="PS00737">
    <property type="entry name" value="THIOLASE_2"/>
    <property type="match status" value="1"/>
</dbReference>
<dbReference type="NCBIfam" id="TIGR01930">
    <property type="entry name" value="AcCoA-C-Actrans"/>
    <property type="match status" value="1"/>
</dbReference>
<feature type="active site" description="Proton acceptor" evidence="4">
    <location>
        <position position="338"/>
    </location>
</feature>
<feature type="active site" description="Acyl-thioester intermediate" evidence="4">
    <location>
        <position position="89"/>
    </location>
</feature>
<dbReference type="PANTHER" id="PTHR43365">
    <property type="entry name" value="BLR7806 PROTEIN"/>
    <property type="match status" value="1"/>
</dbReference>
<dbReference type="InterPro" id="IPR020616">
    <property type="entry name" value="Thiolase_N"/>
</dbReference>
<accession>A0A848DNU7</accession>
<evidence type="ECO:0000256" key="4">
    <source>
        <dbReference type="PIRSR" id="PIRSR000429-1"/>
    </source>
</evidence>
<feature type="domain" description="Thiolase C-terminal" evidence="7">
    <location>
        <begin position="260"/>
        <end position="380"/>
    </location>
</feature>
<evidence type="ECO:0000256" key="5">
    <source>
        <dbReference type="RuleBase" id="RU003557"/>
    </source>
</evidence>
<evidence type="ECO:0000256" key="3">
    <source>
        <dbReference type="ARBA" id="ARBA00023315"/>
    </source>
</evidence>
<dbReference type="Pfam" id="PF00108">
    <property type="entry name" value="Thiolase_N"/>
    <property type="match status" value="1"/>
</dbReference>
<keyword evidence="2 5" id="KW-0808">Transferase</keyword>
<comment type="similarity">
    <text evidence="1 5">Belongs to the thiolase-like superfamily. Thiolase family.</text>
</comment>
<evidence type="ECO:0000259" key="6">
    <source>
        <dbReference type="Pfam" id="PF00108"/>
    </source>
</evidence>
<gene>
    <name evidence="8" type="ORF">HF519_21715</name>
</gene>
<dbReference type="RefSeq" id="WP_169414838.1">
    <property type="nucleotide sequence ID" value="NZ_JAAXKZ010000097.1"/>
</dbReference>
<feature type="active site" description="Proton acceptor" evidence="4">
    <location>
        <position position="368"/>
    </location>
</feature>
<dbReference type="Gene3D" id="3.40.47.10">
    <property type="match status" value="2"/>
</dbReference>
<dbReference type="EMBL" id="JAAXKZ010000097">
    <property type="protein sequence ID" value="NMH94146.1"/>
    <property type="molecule type" value="Genomic_DNA"/>
</dbReference>
<dbReference type="PIRSF" id="PIRSF000429">
    <property type="entry name" value="Ac-CoA_Ac_transf"/>
    <property type="match status" value="1"/>
</dbReference>
<dbReference type="SUPFAM" id="SSF53901">
    <property type="entry name" value="Thiolase-like"/>
    <property type="match status" value="2"/>
</dbReference>
<evidence type="ECO:0000256" key="2">
    <source>
        <dbReference type="ARBA" id="ARBA00022679"/>
    </source>
</evidence>
<feature type="domain" description="Thiolase N-terminal" evidence="6">
    <location>
        <begin position="5"/>
        <end position="250"/>
    </location>
</feature>
<sequence length="382" mass="39342">MRDAVIVEAVRTPVGKRNGGLSGVHPADLSAHVLNALAERSGVDPSVVDDVVWGCVSQVGEQTFDIARTAVLAAGWPETVTGVTVDRQCGSSQQSVHFAAAGLIAGQYDVVVAGGVESMSRVPMGSASAGQNPFGERFLARYDGVFPNQGVGAEMIAERWGFSRTQLDEFSVASHEKAAAAQDEGRFDGQIAPVTLADGTVVSKDEGIRRGGSVESLAGLKTVFKAEGGVITAGNSSQISDGSAALLMTTSEKAAELGLTPIARVHTAVLAGADPVIMLTAPIPATQKVLQRSGLKLEEIGAFEVNEAFAPVPLAWLADIGADAKALNPNGGAIALGHPLGGSGARLMTTLVHHMRDNGIRYGLQTMCEGGGQANATILELL</sequence>
<dbReference type="PANTHER" id="PTHR43365:SF1">
    <property type="entry name" value="ACETYL-COA C-ACYLTRANSFERASE"/>
    <property type="match status" value="1"/>
</dbReference>
<keyword evidence="3 5" id="KW-0012">Acyltransferase</keyword>
<comment type="caution">
    <text evidence="8">The sequence shown here is derived from an EMBL/GenBank/DDBJ whole genome shotgun (WGS) entry which is preliminary data.</text>
</comment>
<dbReference type="EC" id="2.3.1.16" evidence="8"/>